<evidence type="ECO:0000313" key="2">
    <source>
        <dbReference type="EMBL" id="EEC01235.1"/>
    </source>
</evidence>
<dbReference type="VEuPathDB" id="VectorBase:ISCW000546"/>
<dbReference type="PaxDb" id="6945-B7P3R3"/>
<reference evidence="3" key="2">
    <citation type="submission" date="2020-05" db="UniProtKB">
        <authorList>
            <consortium name="EnsemblMetazoa"/>
        </authorList>
    </citation>
    <scope>IDENTIFICATION</scope>
    <source>
        <strain evidence="3">wikel</strain>
    </source>
</reference>
<dbReference type="EMBL" id="DS630348">
    <property type="protein sequence ID" value="EEC01235.1"/>
    <property type="molecule type" value="Genomic_DNA"/>
</dbReference>
<name>B7P3R3_IXOSC</name>
<keyword evidence="2" id="KW-0808">Transferase</keyword>
<feature type="region of interest" description="Disordered" evidence="1">
    <location>
        <begin position="1"/>
        <end position="73"/>
    </location>
</feature>
<protein>
    <submittedName>
        <fullName evidence="2 3">Reverse transcriptase, putative</fullName>
    </submittedName>
</protein>
<dbReference type="HOGENOM" id="CLU_2707514_0_0_1"/>
<keyword evidence="4" id="KW-1185">Reference proteome</keyword>
<dbReference type="InParanoid" id="B7P3R3"/>
<sequence>MATYHQGQPKRRACQKERPGTEPGSTQTGRDGESKARKRRSFSFRGHTEQFNEQYGTAFANSPPTSGEQLKRT</sequence>
<keyword evidence="2" id="KW-0548">Nucleotidyltransferase</keyword>
<evidence type="ECO:0000256" key="1">
    <source>
        <dbReference type="SAM" id="MobiDB-lite"/>
    </source>
</evidence>
<dbReference type="EnsemblMetazoa" id="ISCW000546-RA">
    <property type="protein sequence ID" value="ISCW000546-PA"/>
    <property type="gene ID" value="ISCW000546"/>
</dbReference>
<evidence type="ECO:0000313" key="4">
    <source>
        <dbReference type="Proteomes" id="UP000001555"/>
    </source>
</evidence>
<dbReference type="GO" id="GO:0003964">
    <property type="term" value="F:RNA-directed DNA polymerase activity"/>
    <property type="evidence" value="ECO:0007669"/>
    <property type="project" value="UniProtKB-KW"/>
</dbReference>
<proteinExistence type="predicted"/>
<keyword evidence="2" id="KW-0695">RNA-directed DNA polymerase</keyword>
<organism>
    <name type="scientific">Ixodes scapularis</name>
    <name type="common">Black-legged tick</name>
    <name type="synonym">Deer tick</name>
    <dbReference type="NCBI Taxonomy" id="6945"/>
    <lineage>
        <taxon>Eukaryota</taxon>
        <taxon>Metazoa</taxon>
        <taxon>Ecdysozoa</taxon>
        <taxon>Arthropoda</taxon>
        <taxon>Chelicerata</taxon>
        <taxon>Arachnida</taxon>
        <taxon>Acari</taxon>
        <taxon>Parasitiformes</taxon>
        <taxon>Ixodida</taxon>
        <taxon>Ixodoidea</taxon>
        <taxon>Ixodidae</taxon>
        <taxon>Ixodinae</taxon>
        <taxon>Ixodes</taxon>
    </lineage>
</organism>
<dbReference type="EMBL" id="ABJB010201118">
    <property type="status" value="NOT_ANNOTATED_CDS"/>
    <property type="molecule type" value="Genomic_DNA"/>
</dbReference>
<gene>
    <name evidence="2" type="ORF">IscW_ISCW000546</name>
</gene>
<dbReference type="AlphaFoldDB" id="B7P3R3"/>
<accession>B7P3R3</accession>
<dbReference type="VEuPathDB" id="VectorBase:ISCI000546"/>
<evidence type="ECO:0000313" key="3">
    <source>
        <dbReference type="EnsemblMetazoa" id="ISCW000546-PA"/>
    </source>
</evidence>
<feature type="compositionally biased region" description="Polar residues" evidence="1">
    <location>
        <begin position="49"/>
        <end position="73"/>
    </location>
</feature>
<dbReference type="Proteomes" id="UP000001555">
    <property type="component" value="Unassembled WGS sequence"/>
</dbReference>
<reference evidence="2 4" key="1">
    <citation type="submission" date="2008-03" db="EMBL/GenBank/DDBJ databases">
        <title>Annotation of Ixodes scapularis.</title>
        <authorList>
            <consortium name="Ixodes scapularis Genome Project Consortium"/>
            <person name="Caler E."/>
            <person name="Hannick L.I."/>
            <person name="Bidwell S."/>
            <person name="Joardar V."/>
            <person name="Thiagarajan M."/>
            <person name="Amedeo P."/>
            <person name="Galinsky K.J."/>
            <person name="Schobel S."/>
            <person name="Inman J."/>
            <person name="Hostetler J."/>
            <person name="Miller J."/>
            <person name="Hammond M."/>
            <person name="Megy K."/>
            <person name="Lawson D."/>
            <person name="Kodira C."/>
            <person name="Sutton G."/>
            <person name="Meyer J."/>
            <person name="Hill C.A."/>
            <person name="Birren B."/>
            <person name="Nene V."/>
            <person name="Collins F."/>
            <person name="Alarcon-Chaidez F."/>
            <person name="Wikel S."/>
            <person name="Strausberg R."/>
        </authorList>
    </citation>
    <scope>NUCLEOTIDE SEQUENCE [LARGE SCALE GENOMIC DNA]</scope>
    <source>
        <strain evidence="4">Wikel</strain>
        <strain evidence="2">Wikel colony</strain>
    </source>
</reference>